<evidence type="ECO:0000313" key="3">
    <source>
        <dbReference type="EMBL" id="SHH29725.1"/>
    </source>
</evidence>
<dbReference type="InterPro" id="IPR011059">
    <property type="entry name" value="Metal-dep_hydrolase_composite"/>
</dbReference>
<evidence type="ECO:0000256" key="1">
    <source>
        <dbReference type="SAM" id="SignalP"/>
    </source>
</evidence>
<gene>
    <name evidence="3" type="ORF">SAMN05216361_4236</name>
</gene>
<keyword evidence="1" id="KW-0732">Signal</keyword>
<dbReference type="InterPro" id="IPR033932">
    <property type="entry name" value="YtcJ-like"/>
</dbReference>
<dbReference type="EMBL" id="FQWD01000008">
    <property type="protein sequence ID" value="SHH29725.1"/>
    <property type="molecule type" value="Genomic_DNA"/>
</dbReference>
<sequence>MRRLVSITLLFVCTVTMSLASASTLIDNVRGYTLNDKGELIRFKRILINHGKVISLDPSSVPNKATVINAQNAVMMPGLIDAHGHLLGLGGNLLEVDLRDSKSMSQAAQWVADYALAHMDQDWIKGRGWNQELWSDRAFPTAKALDKVIANKPVWLSRVDGHAAWVNTKALRLAGITRDTKDPAGGQIIRDAQGNPTGVLIDNAMDLVARVMPTESTKQYQAQLNAAGEHLLSVGITAMHDAGVGHHVYDFYLARAAAQTLPVRIYAMLSATDPQLDDMLDTGRIRSADDFLSIRSVKAYGDGALGSRGAALLKPYSDAPHQHGLLLTQPDDFPKIFQKVLGAGFQLNFHAIGDKANRMVLDEFEKTFATVGGQSLRNRVEHAQVIDVNDLPRFAQLKVLPSMQPTHATSDKNMAEARIGKARMAGAYAWKTLVDSGIAMPLGSDFPVELANPFYGLHAAVTRQDRNNQPLKGWYPEQALSVQQAFKGFTLDAAYAAHMEDTLGTLTPGKWADFILVDQDIFSIAPQDIWKTKVMQTWLAGEKVFDANRQN</sequence>
<proteinExistence type="predicted"/>
<dbReference type="SUPFAM" id="SSF51556">
    <property type="entry name" value="Metallo-dependent hydrolases"/>
    <property type="match status" value="1"/>
</dbReference>
<dbReference type="GO" id="GO:0016810">
    <property type="term" value="F:hydrolase activity, acting on carbon-nitrogen (but not peptide) bonds"/>
    <property type="evidence" value="ECO:0007669"/>
    <property type="project" value="InterPro"/>
</dbReference>
<feature type="domain" description="Amidohydrolase 3" evidence="2">
    <location>
        <begin position="67"/>
        <end position="545"/>
    </location>
</feature>
<feature type="signal peptide" evidence="1">
    <location>
        <begin position="1"/>
        <end position="22"/>
    </location>
</feature>
<reference evidence="4" key="1">
    <citation type="submission" date="2016-11" db="EMBL/GenBank/DDBJ databases">
        <authorList>
            <person name="Varghese N."/>
            <person name="Submissions S."/>
        </authorList>
    </citation>
    <scope>NUCLEOTIDE SEQUENCE [LARGE SCALE GENOMIC DNA]</scope>
    <source>
        <strain evidence="4">CGMCC 1.8995</strain>
    </source>
</reference>
<dbReference type="RefSeq" id="WP_073325172.1">
    <property type="nucleotide sequence ID" value="NZ_FQWD01000008.1"/>
</dbReference>
<organism evidence="3 4">
    <name type="scientific">Marisediminitalea aggregata</name>
    <dbReference type="NCBI Taxonomy" id="634436"/>
    <lineage>
        <taxon>Bacteria</taxon>
        <taxon>Pseudomonadati</taxon>
        <taxon>Pseudomonadota</taxon>
        <taxon>Gammaproteobacteria</taxon>
        <taxon>Alteromonadales</taxon>
        <taxon>Alteromonadaceae</taxon>
        <taxon>Marisediminitalea</taxon>
    </lineage>
</organism>
<keyword evidence="4" id="KW-1185">Reference proteome</keyword>
<name>A0A1M5RTT6_9ALTE</name>
<dbReference type="Pfam" id="PF07969">
    <property type="entry name" value="Amidohydro_3"/>
    <property type="match status" value="1"/>
</dbReference>
<dbReference type="Gene3D" id="3.10.310.70">
    <property type="match status" value="1"/>
</dbReference>
<dbReference type="PANTHER" id="PTHR22642:SF2">
    <property type="entry name" value="PROTEIN LONG AFTER FAR-RED 3"/>
    <property type="match status" value="1"/>
</dbReference>
<dbReference type="Gene3D" id="2.30.40.10">
    <property type="entry name" value="Urease, subunit C, domain 1"/>
    <property type="match status" value="1"/>
</dbReference>
<dbReference type="InterPro" id="IPR032466">
    <property type="entry name" value="Metal_Hydrolase"/>
</dbReference>
<dbReference type="Gene3D" id="3.20.20.140">
    <property type="entry name" value="Metal-dependent hydrolases"/>
    <property type="match status" value="1"/>
</dbReference>
<accession>A0A1M5RTT6</accession>
<dbReference type="InterPro" id="IPR013108">
    <property type="entry name" value="Amidohydro_3"/>
</dbReference>
<feature type="chain" id="PRO_5011979706" description="Amidohydrolase 3 domain-containing protein" evidence="1">
    <location>
        <begin position="23"/>
        <end position="551"/>
    </location>
</feature>
<dbReference type="SUPFAM" id="SSF51338">
    <property type="entry name" value="Composite domain of metallo-dependent hydrolases"/>
    <property type="match status" value="1"/>
</dbReference>
<evidence type="ECO:0000313" key="4">
    <source>
        <dbReference type="Proteomes" id="UP000184520"/>
    </source>
</evidence>
<dbReference type="STRING" id="634436.SAMN05216361_4236"/>
<dbReference type="Proteomes" id="UP000184520">
    <property type="component" value="Unassembled WGS sequence"/>
</dbReference>
<dbReference type="PANTHER" id="PTHR22642">
    <property type="entry name" value="IMIDAZOLONEPROPIONASE"/>
    <property type="match status" value="1"/>
</dbReference>
<dbReference type="AlphaFoldDB" id="A0A1M5RTT6"/>
<protein>
    <recommendedName>
        <fullName evidence="2">Amidohydrolase 3 domain-containing protein</fullName>
    </recommendedName>
</protein>
<evidence type="ECO:0000259" key="2">
    <source>
        <dbReference type="Pfam" id="PF07969"/>
    </source>
</evidence>
<dbReference type="OrthoDB" id="9031471at2"/>
<dbReference type="CDD" id="cd01300">
    <property type="entry name" value="YtcJ_like"/>
    <property type="match status" value="1"/>
</dbReference>